<dbReference type="SUPFAM" id="SSF75005">
    <property type="entry name" value="Arabinanase/levansucrase/invertase"/>
    <property type="match status" value="1"/>
</dbReference>
<keyword evidence="2" id="KW-1185">Reference proteome</keyword>
<evidence type="ECO:0000313" key="2">
    <source>
        <dbReference type="Proteomes" id="UP001521184"/>
    </source>
</evidence>
<protein>
    <recommendedName>
        <fullName evidence="3">EGF-like domain-containing protein</fullName>
    </recommendedName>
</protein>
<dbReference type="CDD" id="cd08994">
    <property type="entry name" value="GH43_62_32_68_117_130-like"/>
    <property type="match status" value="1"/>
</dbReference>
<proteinExistence type="predicted"/>
<evidence type="ECO:0008006" key="3">
    <source>
        <dbReference type="Google" id="ProtNLM"/>
    </source>
</evidence>
<name>A0ABR3U5K0_9PEZI</name>
<dbReference type="EMBL" id="JAKEKT020000001">
    <property type="protein sequence ID" value="KAL1651886.1"/>
    <property type="molecule type" value="Genomic_DNA"/>
</dbReference>
<organism evidence="1 2">
    <name type="scientific">Diplodia intermedia</name>
    <dbReference type="NCBI Taxonomy" id="856260"/>
    <lineage>
        <taxon>Eukaryota</taxon>
        <taxon>Fungi</taxon>
        <taxon>Dikarya</taxon>
        <taxon>Ascomycota</taxon>
        <taxon>Pezizomycotina</taxon>
        <taxon>Dothideomycetes</taxon>
        <taxon>Dothideomycetes incertae sedis</taxon>
        <taxon>Botryosphaeriales</taxon>
        <taxon>Botryosphaeriaceae</taxon>
        <taxon>Diplodia</taxon>
    </lineage>
</organism>
<accession>A0ABR3U5K0</accession>
<evidence type="ECO:0000313" key="1">
    <source>
        <dbReference type="EMBL" id="KAL1651886.1"/>
    </source>
</evidence>
<reference evidence="1 2" key="1">
    <citation type="journal article" date="2023" name="Plant Dis.">
        <title>First Report of Diplodia intermedia Causing Canker and Dieback Diseases on Apple Trees in Canada.</title>
        <authorList>
            <person name="Ellouze W."/>
            <person name="Ilyukhin E."/>
            <person name="Sulman M."/>
            <person name="Ali S."/>
        </authorList>
    </citation>
    <scope>NUCLEOTIDE SEQUENCE [LARGE SCALE GENOMIC DNA]</scope>
    <source>
        <strain evidence="1 2">M45-28</strain>
    </source>
</reference>
<comment type="caution">
    <text evidence="1">The sequence shown here is derived from an EMBL/GenBank/DDBJ whole genome shotgun (WGS) entry which is preliminary data.</text>
</comment>
<gene>
    <name evidence="1" type="ORF">SLS58_000009</name>
</gene>
<dbReference type="Proteomes" id="UP001521184">
    <property type="component" value="Unassembled WGS sequence"/>
</dbReference>
<dbReference type="Gene3D" id="2.115.10.20">
    <property type="entry name" value="Glycosyl hydrolase domain, family 43"/>
    <property type="match status" value="1"/>
</dbReference>
<sequence>MARSLKAHDIAGMVICLGLALFLVIKILKSFQIASGFIFPMVSRDTIQKFLENNGTVTPPPTSTRHQTVTVKETVTVPNIEVVTSVVMSTVIGSCSPIPRFGMLSYEMLDDISHLNGVCSNSTCLCDPGWRSTDCGELDLRPATKGTGYNHTFANASTSPLSGGTAGNSSWGGQIVRDRHSPTTFHLITSQFSHGCGLSGWKPFSTIIRAESTTGPRGPYFWAQDVKAAFTHNPTVVWSAADALYLLYHIGRDDYPLPDTCKHQTIAPNNISLSTSPDLRAWTPSKQILTNATNPAPWPLSSGHDIALAVEDNVVHLAARYDASYAPTVFRPAPGAQPWTEDPFLWRDARGHWHLLVHYLVDVEERGEKGPRVGGHLYARALEGPWVFNNKTLAYNTTVAFDDGTTVELYRRERPKVFFDEMDGGRVPLFLVNGVQEVGRGKESWTLVQPIGEAAARYERGLRL</sequence>
<dbReference type="InterPro" id="IPR023296">
    <property type="entry name" value="Glyco_hydro_beta-prop_sf"/>
</dbReference>